<dbReference type="GO" id="GO:0005829">
    <property type="term" value="C:cytosol"/>
    <property type="evidence" value="ECO:0007669"/>
    <property type="project" value="TreeGrafter"/>
</dbReference>
<dbReference type="Gene3D" id="3.40.190.290">
    <property type="match status" value="1"/>
</dbReference>
<dbReference type="PANTHER" id="PTHR30419:SF8">
    <property type="entry name" value="NITROGEN ASSIMILATION TRANSCRIPTIONAL ACTIVATOR-RELATED"/>
    <property type="match status" value="1"/>
</dbReference>
<dbReference type="GO" id="GO:0003677">
    <property type="term" value="F:DNA binding"/>
    <property type="evidence" value="ECO:0007669"/>
    <property type="project" value="UniProtKB-KW"/>
</dbReference>
<gene>
    <name evidence="6" type="ORF">EH244_06110</name>
</gene>
<evidence type="ECO:0000313" key="7">
    <source>
        <dbReference type="Proteomes" id="UP000271590"/>
    </source>
</evidence>
<dbReference type="InterPro" id="IPR000847">
    <property type="entry name" value="LysR_HTH_N"/>
</dbReference>
<evidence type="ECO:0000256" key="3">
    <source>
        <dbReference type="ARBA" id="ARBA00023125"/>
    </source>
</evidence>
<sequence>MNLTTRQMRAFRQVARTGSFTRAAELTHMTQAGLSILIREVERQLGARLFDRTTRTVQLTAAGRRLAPVVERVLAELDSVTEEIGILGDAARQNLRIAATPLVSSQLLPQLLAMFRQVQPHVQVHLLDAALEDVERAVLADEADLGLGFFFKAAPGLARTEVASFQLMRVTAAEGTQRGVGRVPWSALKSTQLIGLPAGNPIQKVIDAQLGKLNIVNPEGQSVSFFGTLISMVEAGFGTAVMPTFAMAACKRHHVNADLLTSPKIELAFYSITKRGTKDSDAIEAFVDLLKLRLPLMSR</sequence>
<dbReference type="GO" id="GO:0003700">
    <property type="term" value="F:DNA-binding transcription factor activity"/>
    <property type="evidence" value="ECO:0007669"/>
    <property type="project" value="InterPro"/>
</dbReference>
<dbReference type="SUPFAM" id="SSF53850">
    <property type="entry name" value="Periplasmic binding protein-like II"/>
    <property type="match status" value="1"/>
</dbReference>
<dbReference type="Pfam" id="PF00126">
    <property type="entry name" value="HTH_1"/>
    <property type="match status" value="1"/>
</dbReference>
<dbReference type="InterPro" id="IPR050950">
    <property type="entry name" value="HTH-type_LysR_regulators"/>
</dbReference>
<dbReference type="InterPro" id="IPR005119">
    <property type="entry name" value="LysR_subst-bd"/>
</dbReference>
<evidence type="ECO:0000313" key="6">
    <source>
        <dbReference type="EMBL" id="RRH90323.1"/>
    </source>
</evidence>
<keyword evidence="2" id="KW-0805">Transcription regulation</keyword>
<evidence type="ECO:0000259" key="5">
    <source>
        <dbReference type="PROSITE" id="PS50931"/>
    </source>
</evidence>
<feature type="domain" description="HTH lysR-type" evidence="5">
    <location>
        <begin position="1"/>
        <end position="60"/>
    </location>
</feature>
<dbReference type="Gene3D" id="1.10.10.10">
    <property type="entry name" value="Winged helix-like DNA-binding domain superfamily/Winged helix DNA-binding domain"/>
    <property type="match status" value="1"/>
</dbReference>
<name>A0A3P3EVF9_9BURK</name>
<dbReference type="SUPFAM" id="SSF46785">
    <property type="entry name" value="Winged helix' DNA-binding domain"/>
    <property type="match status" value="1"/>
</dbReference>
<dbReference type="AlphaFoldDB" id="A0A3P3EVF9"/>
<evidence type="ECO:0000256" key="4">
    <source>
        <dbReference type="ARBA" id="ARBA00023163"/>
    </source>
</evidence>
<dbReference type="RefSeq" id="WP_124957550.1">
    <property type="nucleotide sequence ID" value="NZ_CBFHCE010000002.1"/>
</dbReference>
<proteinExistence type="inferred from homology"/>
<comment type="similarity">
    <text evidence="1">Belongs to the LysR transcriptional regulatory family.</text>
</comment>
<keyword evidence="3" id="KW-0238">DNA-binding</keyword>
<accession>A0A3P3EVF9</accession>
<dbReference type="PANTHER" id="PTHR30419">
    <property type="entry name" value="HTH-TYPE TRANSCRIPTIONAL REGULATOR YBHD"/>
    <property type="match status" value="1"/>
</dbReference>
<reference evidence="6 7" key="1">
    <citation type="submission" date="2018-11" db="EMBL/GenBank/DDBJ databases">
        <title>The genome of Variovorax sp T529.</title>
        <authorList>
            <person name="Gao J."/>
        </authorList>
    </citation>
    <scope>NUCLEOTIDE SEQUENCE [LARGE SCALE GENOMIC DNA]</scope>
    <source>
        <strain evidence="6 7">T529</strain>
    </source>
</reference>
<dbReference type="InterPro" id="IPR036390">
    <property type="entry name" value="WH_DNA-bd_sf"/>
</dbReference>
<dbReference type="InterPro" id="IPR036388">
    <property type="entry name" value="WH-like_DNA-bd_sf"/>
</dbReference>
<protein>
    <submittedName>
        <fullName evidence="6">LysR family transcriptional regulator</fullName>
    </submittedName>
</protein>
<dbReference type="FunFam" id="1.10.10.10:FF:000001">
    <property type="entry name" value="LysR family transcriptional regulator"/>
    <property type="match status" value="1"/>
</dbReference>
<keyword evidence="4" id="KW-0804">Transcription</keyword>
<comment type="caution">
    <text evidence="6">The sequence shown here is derived from an EMBL/GenBank/DDBJ whole genome shotgun (WGS) entry which is preliminary data.</text>
</comment>
<organism evidence="6 7">
    <name type="scientific">Variovorax beijingensis</name>
    <dbReference type="NCBI Taxonomy" id="2496117"/>
    <lineage>
        <taxon>Bacteria</taxon>
        <taxon>Pseudomonadati</taxon>
        <taxon>Pseudomonadota</taxon>
        <taxon>Betaproteobacteria</taxon>
        <taxon>Burkholderiales</taxon>
        <taxon>Comamonadaceae</taxon>
        <taxon>Variovorax</taxon>
    </lineage>
</organism>
<dbReference type="PROSITE" id="PS50931">
    <property type="entry name" value="HTH_LYSR"/>
    <property type="match status" value="1"/>
</dbReference>
<evidence type="ECO:0000256" key="1">
    <source>
        <dbReference type="ARBA" id="ARBA00009437"/>
    </source>
</evidence>
<dbReference type="Proteomes" id="UP000271590">
    <property type="component" value="Unassembled WGS sequence"/>
</dbReference>
<dbReference type="Pfam" id="PF03466">
    <property type="entry name" value="LysR_substrate"/>
    <property type="match status" value="1"/>
</dbReference>
<dbReference type="EMBL" id="RQXU01000003">
    <property type="protein sequence ID" value="RRH90323.1"/>
    <property type="molecule type" value="Genomic_DNA"/>
</dbReference>
<dbReference type="PRINTS" id="PR00039">
    <property type="entry name" value="HTHLYSR"/>
</dbReference>
<evidence type="ECO:0000256" key="2">
    <source>
        <dbReference type="ARBA" id="ARBA00023015"/>
    </source>
</evidence>